<reference evidence="3 4" key="2">
    <citation type="journal article" date="2017" name="Nature">
        <title>The Apostasia genome and the evolution of orchids.</title>
        <authorList>
            <person name="Zhang G.Q."/>
            <person name="Liu K.W."/>
            <person name="Li Z."/>
            <person name="Lohaus R."/>
            <person name="Hsiao Y.Y."/>
            <person name="Niu S.C."/>
            <person name="Wang J.Y."/>
            <person name="Lin Y.C."/>
            <person name="Xu Q."/>
            <person name="Chen L.J."/>
            <person name="Yoshida K."/>
            <person name="Fujiwara S."/>
            <person name="Wang Z.W."/>
            <person name="Zhang Y.Q."/>
            <person name="Mitsuda N."/>
            <person name="Wang M."/>
            <person name="Liu G.H."/>
            <person name="Pecoraro L."/>
            <person name="Huang H.X."/>
            <person name="Xiao X.J."/>
            <person name="Lin M."/>
            <person name="Wu X.Y."/>
            <person name="Wu W.L."/>
            <person name="Chen Y.Y."/>
            <person name="Chang S.B."/>
            <person name="Sakamoto S."/>
            <person name="Ohme-Takagi M."/>
            <person name="Yagi M."/>
            <person name="Zeng S.J."/>
            <person name="Shen C.Y."/>
            <person name="Yeh C.M."/>
            <person name="Luo Y.B."/>
            <person name="Tsai W.C."/>
            <person name="Van de Peer Y."/>
            <person name="Liu Z.J."/>
        </authorList>
    </citation>
    <scope>NUCLEOTIDE SEQUENCE [LARGE SCALE GENOMIC DNA]</scope>
    <source>
        <tissue evidence="3">The whole plant</tissue>
    </source>
</reference>
<protein>
    <submittedName>
        <fullName evidence="3">Uncharacterized protein</fullName>
    </submittedName>
</protein>
<keyword evidence="1" id="KW-0175">Coiled coil</keyword>
<proteinExistence type="predicted"/>
<dbReference type="AlphaFoldDB" id="A0A2I0VBK6"/>
<dbReference type="Proteomes" id="UP000233837">
    <property type="component" value="Unassembled WGS sequence"/>
</dbReference>
<reference evidence="3 4" key="1">
    <citation type="journal article" date="2016" name="Sci. Rep.">
        <title>The Dendrobium catenatum Lindl. genome sequence provides insights into polysaccharide synthase, floral development and adaptive evolution.</title>
        <authorList>
            <person name="Zhang G.Q."/>
            <person name="Xu Q."/>
            <person name="Bian C."/>
            <person name="Tsai W.C."/>
            <person name="Yeh C.M."/>
            <person name="Liu K.W."/>
            <person name="Yoshida K."/>
            <person name="Zhang L.S."/>
            <person name="Chang S.B."/>
            <person name="Chen F."/>
            <person name="Shi Y."/>
            <person name="Su Y.Y."/>
            <person name="Zhang Y.Q."/>
            <person name="Chen L.J."/>
            <person name="Yin Y."/>
            <person name="Lin M."/>
            <person name="Huang H."/>
            <person name="Deng H."/>
            <person name="Wang Z.W."/>
            <person name="Zhu S.L."/>
            <person name="Zhao X."/>
            <person name="Deng C."/>
            <person name="Niu S.C."/>
            <person name="Huang J."/>
            <person name="Wang M."/>
            <person name="Liu G.H."/>
            <person name="Yang H.J."/>
            <person name="Xiao X.J."/>
            <person name="Hsiao Y.Y."/>
            <person name="Wu W.L."/>
            <person name="Chen Y.Y."/>
            <person name="Mitsuda N."/>
            <person name="Ohme-Takagi M."/>
            <person name="Luo Y.B."/>
            <person name="Van de Peer Y."/>
            <person name="Liu Z.J."/>
        </authorList>
    </citation>
    <scope>NUCLEOTIDE SEQUENCE [LARGE SCALE GENOMIC DNA]</scope>
    <source>
        <tissue evidence="3">The whole plant</tissue>
    </source>
</reference>
<evidence type="ECO:0000313" key="4">
    <source>
        <dbReference type="Proteomes" id="UP000233837"/>
    </source>
</evidence>
<feature type="region of interest" description="Disordered" evidence="2">
    <location>
        <begin position="25"/>
        <end position="80"/>
    </location>
</feature>
<evidence type="ECO:0000313" key="3">
    <source>
        <dbReference type="EMBL" id="PKU60787.1"/>
    </source>
</evidence>
<sequence>MQEINNALDMEVVYMVTHIDIDDGVNYDDDEDEERWQPPPRQVYRRRRREGSTTGRSRHSQEEEEVEEVDENPSEAENVTLAEMRRQMRRQMRAKDREISQLNEKMTEMMAQMGAMMQMMQRTAAVGAIPNPPADPPNFQMPQVSGVRGIPEGGHEAHNVIRQPTPQNIASTSEPVTAAQLEGIITEKIRAIIAVDQAEKLVGKRVFCTKVQHFQR</sequence>
<accession>A0A2I0VBK6</accession>
<feature type="compositionally biased region" description="Acidic residues" evidence="2">
    <location>
        <begin position="25"/>
        <end position="34"/>
    </location>
</feature>
<feature type="coiled-coil region" evidence="1">
    <location>
        <begin position="85"/>
        <end position="112"/>
    </location>
</feature>
<keyword evidence="4" id="KW-1185">Reference proteome</keyword>
<dbReference type="EMBL" id="KZ504961">
    <property type="protein sequence ID" value="PKU60787.1"/>
    <property type="molecule type" value="Genomic_DNA"/>
</dbReference>
<feature type="compositionally biased region" description="Acidic residues" evidence="2">
    <location>
        <begin position="62"/>
        <end position="74"/>
    </location>
</feature>
<evidence type="ECO:0000256" key="2">
    <source>
        <dbReference type="SAM" id="MobiDB-lite"/>
    </source>
</evidence>
<name>A0A2I0VBK6_9ASPA</name>
<organism evidence="3 4">
    <name type="scientific">Dendrobium catenatum</name>
    <dbReference type="NCBI Taxonomy" id="906689"/>
    <lineage>
        <taxon>Eukaryota</taxon>
        <taxon>Viridiplantae</taxon>
        <taxon>Streptophyta</taxon>
        <taxon>Embryophyta</taxon>
        <taxon>Tracheophyta</taxon>
        <taxon>Spermatophyta</taxon>
        <taxon>Magnoliopsida</taxon>
        <taxon>Liliopsida</taxon>
        <taxon>Asparagales</taxon>
        <taxon>Orchidaceae</taxon>
        <taxon>Epidendroideae</taxon>
        <taxon>Malaxideae</taxon>
        <taxon>Dendrobiinae</taxon>
        <taxon>Dendrobium</taxon>
    </lineage>
</organism>
<gene>
    <name evidence="3" type="ORF">MA16_Dca028225</name>
</gene>
<evidence type="ECO:0000256" key="1">
    <source>
        <dbReference type="SAM" id="Coils"/>
    </source>
</evidence>